<keyword evidence="1" id="KW-0175">Coiled coil</keyword>
<evidence type="ECO:0000313" key="3">
    <source>
        <dbReference type="EMBL" id="CCC47909.1"/>
    </source>
</evidence>
<feature type="region of interest" description="Disordered" evidence="2">
    <location>
        <begin position="444"/>
        <end position="484"/>
    </location>
</feature>
<protein>
    <submittedName>
        <fullName evidence="3">Uncharacterized protein</fullName>
    </submittedName>
</protein>
<feature type="compositionally biased region" description="Gly residues" evidence="2">
    <location>
        <begin position="448"/>
        <end position="459"/>
    </location>
</feature>
<dbReference type="EMBL" id="HE573021">
    <property type="protein sequence ID" value="CCC47909.1"/>
    <property type="molecule type" value="Genomic_DNA"/>
</dbReference>
<feature type="coiled-coil region" evidence="1">
    <location>
        <begin position="296"/>
        <end position="358"/>
    </location>
</feature>
<sequence>MPARRRQQSLRRGETAVETMAALDAMEENLRMLGLIGESELPNSAPAKIRDTQEYLAEIKKTKEDAIKLRHEKEYRQFLAEEQKRENEILLNAANKERALQSVIKEAYRLLEDDTQAAKEAMSRNICKSSDRLVGAREFRFRENLRGEAGPCPHAATSWTSGDAEKCESKNNRKLLKSAAAREYCHAIIAGVVELAIRVADNMYSNTVFNGIPMRRAPQDLSVSAWRAWVEELVFSKTICRPISEVLATTSMQELRCSGYRSLKNLRSGPPFEELANTGDAAARDVSDSAGSEVPCENYGETAENMMKRISELRQKCRSKVIGNSVYEAIMMIKGEEKKKLRAELHEVRQQHDSESAEEVLPGWTHRLPPVGCFLFGDELSGLKATAEVPSSDAFQDVPLTQSRRRGSFLHLAEIAKNAHEWDASGDDGIAHRVLTPSQLTRAPQGFQGQGGGGSGIPTGGSVKHARGQNASATLSARGKEARPAEDVAESKQYIDALCEALTKELAAVYQYNLQCAIRPMHAVNGSESDSPTVQRMLFLVGFPETEAFWRTLCQKLNTAVEIVEQEVTRVLKEDDTTDELHSGLVWGKPSSKQMLRAGSPVARGKGGGRSAGLPQSKKSISSKLPATDLDETILQRVRVYPPLCLLGVFLRYDVPSRYRRMRCVRNRHIQSLIEASGPRTGSPHYSVAGSTSAMGADEENSMLSEWPMQKLRLELIHQDRHMRRCCKIWCSHIAKATMTHAPECDKVQVTEKTKKRVRSVTTPNRGNEQSLTGAGAVLGHLGASMPKVLYFVRKEVIPEQLEQENPLMYFIHAIKRAMKAPHSSLTTNQSLVPGQLVAPLKMSDYRFPSSTLTQLVELNNRFCAHWNEMSPSNVRRSKRVSVFRSLTLSTLQSPSQQGRSDQLTWDDSVRLEAEMYRVYNLFASDLLHFMTHDVFPPSLWSKPSEVADCNSTSGNNQEALSRTAHFMRLDENYNISCESLRSLVEDGMTKLGVTGSLLLCSVMNAALVEVGEALGKLCAWVRSSVGRPVPASVDAEKSVQGESTSPLALTSGGLVPADQKSFCDFVQHTFLSSVPRLKFEEVEQIVKQLDGDSESFDVLKRFIWSYALRVQETAQHSFYTSTQCHNNEGGGNTFEFWRGIAPRVMRIVLSPLFAFSEVMAMDETDSGMNADVDCTAAHNGTPETACEGDSVCANAPEALSKASISVSIGRVMAAIRLLHKSCIVAAMCTARWVDSIYVRALVIPPNGEFPQEHRPSDISSIFRPPEIVVKMGRSQPPSLALQMLRRIVPSYNLAPENERDCWKETELELVLQSFSIHLKDVVDQEEFIHSLLQLQLKCLWKLLPSKLHAIAAEHGITLPFPLRDERNDERAVATIPDTFVNILANKPCTGYVKTPILAEEECGKIFACAVTQQKQDLLDSTHVTKGKQKTLTIIVSSNNVEERQSQKRQLRLQEFLVNLIFCRPCCNEIGQDNFFNSTYTVREPSTIELREMVRSFPRVLREQGPGSVDSDTPINMDVWRRIKWWRFYDRDERNDERAVATIPDTFVNILANKPCTGYVKTPILAEEECGKIFACAVTQQKQDLLDSTHVTKGKQKTLTIIVSSNNVEERQSQKRQLRLQEFLVNLIFCRPCCNEIGQDNFFNSTYTVREPSTIELREMVRSFPRVLREQGPGSVDSDTPINMDVWRRIKWWRFYDDSSMLSATPFIQHYLLRVLTVSFEIDNGELCVRNTPFLPDLLSAVVRTRGSQATMERYYHALVALNASRENKFRHSDGKSMPQSFSELVNDVGYVRKSSTGGEEPLSAFELQLSVEEALFFFQRQGKRVFSNPTSRDVLGQTSPVTEPAEEWEHYKHRVDEDNEEENTLSLELELILLLEVEDSIALSLTLFGSSHWGRYIMPRLTAV</sequence>
<evidence type="ECO:0000256" key="2">
    <source>
        <dbReference type="SAM" id="MobiDB-lite"/>
    </source>
</evidence>
<feature type="region of interest" description="Disordered" evidence="2">
    <location>
        <begin position="601"/>
        <end position="620"/>
    </location>
</feature>
<evidence type="ECO:0000256" key="1">
    <source>
        <dbReference type="SAM" id="Coils"/>
    </source>
</evidence>
<gene>
    <name evidence="3" type="ORF">TVY486_0501180</name>
</gene>
<name>G0TVE3_TRYVY</name>
<proteinExistence type="predicted"/>
<organism evidence="3">
    <name type="scientific">Trypanosoma vivax (strain Y486)</name>
    <dbReference type="NCBI Taxonomy" id="1055687"/>
    <lineage>
        <taxon>Eukaryota</taxon>
        <taxon>Discoba</taxon>
        <taxon>Euglenozoa</taxon>
        <taxon>Kinetoplastea</taxon>
        <taxon>Metakinetoplastina</taxon>
        <taxon>Trypanosomatida</taxon>
        <taxon>Trypanosomatidae</taxon>
        <taxon>Trypanosoma</taxon>
        <taxon>Duttonella</taxon>
    </lineage>
</organism>
<reference evidence="3" key="1">
    <citation type="journal article" date="2012" name="Proc. Natl. Acad. Sci. U.S.A.">
        <title>Antigenic diversity is generated by distinct evolutionary mechanisms in African trypanosome species.</title>
        <authorList>
            <person name="Jackson A.P."/>
            <person name="Berry A."/>
            <person name="Aslett M."/>
            <person name="Allison H.C."/>
            <person name="Burton P."/>
            <person name="Vavrova-Anderson J."/>
            <person name="Brown R."/>
            <person name="Browne H."/>
            <person name="Corton N."/>
            <person name="Hauser H."/>
            <person name="Gamble J."/>
            <person name="Gilderthorp R."/>
            <person name="Marcello L."/>
            <person name="McQuillan J."/>
            <person name="Otto T.D."/>
            <person name="Quail M.A."/>
            <person name="Sanders M.J."/>
            <person name="van Tonder A."/>
            <person name="Ginger M.L."/>
            <person name="Field M.C."/>
            <person name="Barry J.D."/>
            <person name="Hertz-Fowler C."/>
            <person name="Berriman M."/>
        </authorList>
    </citation>
    <scope>NUCLEOTIDE SEQUENCE</scope>
    <source>
        <strain evidence="3">Y486</strain>
    </source>
</reference>
<accession>G0TVE3</accession>
<dbReference type="VEuPathDB" id="TriTrypDB:TvY486_0501180"/>